<evidence type="ECO:0000256" key="1">
    <source>
        <dbReference type="ARBA" id="ARBA00022603"/>
    </source>
</evidence>
<dbReference type="GO" id="GO:0008119">
    <property type="term" value="F:thiopurine S-methyltransferase activity"/>
    <property type="evidence" value="ECO:0000318"/>
    <property type="project" value="GO_Central"/>
</dbReference>
<dbReference type="InParanoid" id="E9GN35"/>
<dbReference type="AlphaFoldDB" id="E9GN35"/>
<dbReference type="InterPro" id="IPR008854">
    <property type="entry name" value="TPMT"/>
</dbReference>
<organism evidence="4 5">
    <name type="scientific">Daphnia pulex</name>
    <name type="common">Water flea</name>
    <dbReference type="NCBI Taxonomy" id="6669"/>
    <lineage>
        <taxon>Eukaryota</taxon>
        <taxon>Metazoa</taxon>
        <taxon>Ecdysozoa</taxon>
        <taxon>Arthropoda</taxon>
        <taxon>Crustacea</taxon>
        <taxon>Branchiopoda</taxon>
        <taxon>Diplostraca</taxon>
        <taxon>Cladocera</taxon>
        <taxon>Anomopoda</taxon>
        <taxon>Daphniidae</taxon>
        <taxon>Daphnia</taxon>
    </lineage>
</organism>
<dbReference type="Gene3D" id="3.40.50.150">
    <property type="entry name" value="Vaccinia Virus protein VP39"/>
    <property type="match status" value="2"/>
</dbReference>
<evidence type="ECO:0000256" key="3">
    <source>
        <dbReference type="ARBA" id="ARBA00022691"/>
    </source>
</evidence>
<dbReference type="EMBL" id="GL732554">
    <property type="protein sequence ID" value="EFX78967.1"/>
    <property type="molecule type" value="Genomic_DNA"/>
</dbReference>
<dbReference type="HOGENOM" id="CLU_1483445_0_0_1"/>
<dbReference type="Proteomes" id="UP000000305">
    <property type="component" value="Unassembled WGS sequence"/>
</dbReference>
<protein>
    <recommendedName>
        <fullName evidence="6">Thiopurine S-methyltransferase</fullName>
    </recommendedName>
</protein>
<keyword evidence="3" id="KW-0949">S-adenosyl-L-methionine</keyword>
<accession>E9GN35</accession>
<dbReference type="InterPro" id="IPR029063">
    <property type="entry name" value="SAM-dependent_MTases_sf"/>
</dbReference>
<dbReference type="SUPFAM" id="SSF53335">
    <property type="entry name" value="S-adenosyl-L-methionine-dependent methyltransferases"/>
    <property type="match status" value="1"/>
</dbReference>
<dbReference type="eggNOG" id="ENOG502QSF5">
    <property type="taxonomic scope" value="Eukaryota"/>
</dbReference>
<name>E9GN35_DAPPU</name>
<reference evidence="4 5" key="1">
    <citation type="journal article" date="2011" name="Science">
        <title>The ecoresponsive genome of Daphnia pulex.</title>
        <authorList>
            <person name="Colbourne J.K."/>
            <person name="Pfrender M.E."/>
            <person name="Gilbert D."/>
            <person name="Thomas W.K."/>
            <person name="Tucker A."/>
            <person name="Oakley T.H."/>
            <person name="Tokishita S."/>
            <person name="Aerts A."/>
            <person name="Arnold G.J."/>
            <person name="Basu M.K."/>
            <person name="Bauer D.J."/>
            <person name="Caceres C.E."/>
            <person name="Carmel L."/>
            <person name="Casola C."/>
            <person name="Choi J.H."/>
            <person name="Detter J.C."/>
            <person name="Dong Q."/>
            <person name="Dusheyko S."/>
            <person name="Eads B.D."/>
            <person name="Frohlich T."/>
            <person name="Geiler-Samerotte K.A."/>
            <person name="Gerlach D."/>
            <person name="Hatcher P."/>
            <person name="Jogdeo S."/>
            <person name="Krijgsveld J."/>
            <person name="Kriventseva E.V."/>
            <person name="Kultz D."/>
            <person name="Laforsch C."/>
            <person name="Lindquist E."/>
            <person name="Lopez J."/>
            <person name="Manak J.R."/>
            <person name="Muller J."/>
            <person name="Pangilinan J."/>
            <person name="Patwardhan R.P."/>
            <person name="Pitluck S."/>
            <person name="Pritham E.J."/>
            <person name="Rechtsteiner A."/>
            <person name="Rho M."/>
            <person name="Rogozin I.B."/>
            <person name="Sakarya O."/>
            <person name="Salamov A."/>
            <person name="Schaack S."/>
            <person name="Shapiro H."/>
            <person name="Shiga Y."/>
            <person name="Skalitzky C."/>
            <person name="Smith Z."/>
            <person name="Souvorov A."/>
            <person name="Sung W."/>
            <person name="Tang Z."/>
            <person name="Tsuchiya D."/>
            <person name="Tu H."/>
            <person name="Vos H."/>
            <person name="Wang M."/>
            <person name="Wolf Y.I."/>
            <person name="Yamagata H."/>
            <person name="Yamada T."/>
            <person name="Ye Y."/>
            <person name="Shaw J.R."/>
            <person name="Andrews J."/>
            <person name="Crease T.J."/>
            <person name="Tang H."/>
            <person name="Lucas S.M."/>
            <person name="Robertson H.M."/>
            <person name="Bork P."/>
            <person name="Koonin E.V."/>
            <person name="Zdobnov E.M."/>
            <person name="Grigoriev I.V."/>
            <person name="Lynch M."/>
            <person name="Boore J.L."/>
        </authorList>
    </citation>
    <scope>NUCLEOTIDE SEQUENCE [LARGE SCALE GENOMIC DNA]</scope>
</reference>
<dbReference type="PhylomeDB" id="E9GN35"/>
<gene>
    <name evidence="4" type="ORF">DAPPUDRAFT_319878</name>
</gene>
<dbReference type="STRING" id="6669.E9GN35"/>
<dbReference type="GO" id="GO:0032259">
    <property type="term" value="P:methylation"/>
    <property type="evidence" value="ECO:0007669"/>
    <property type="project" value="UniProtKB-KW"/>
</dbReference>
<sequence>MEERVEYWSKSAFKIKEGKLRIFVPLCGKTQNLRWLYDLGHEVVGSDGVEKPILEFFKEQGLIYTKGNEGGLPFYAVCLMMDTLKSIAVIYLSWIQKFVESLMVCKAEKSLLNETFGILVDAMQYDQTFPGPPLSSSVEEVKQLFGDTCEVETLLTIDTNADPTSPTSSKVCWNIDECFEVI</sequence>
<keyword evidence="2" id="KW-0808">Transferase</keyword>
<dbReference type="PANTHER" id="PTHR10259:SF11">
    <property type="entry name" value="THIOPURINE S-METHYLTRANSFERASE"/>
    <property type="match status" value="1"/>
</dbReference>
<keyword evidence="1" id="KW-0489">Methyltransferase</keyword>
<dbReference type="KEGG" id="dpx:DAPPUDRAFT_319878"/>
<dbReference type="PANTHER" id="PTHR10259">
    <property type="entry name" value="THIOPURINE S-METHYLTRANSFERASE"/>
    <property type="match status" value="1"/>
</dbReference>
<keyword evidence="5" id="KW-1185">Reference proteome</keyword>
<evidence type="ECO:0000313" key="5">
    <source>
        <dbReference type="Proteomes" id="UP000000305"/>
    </source>
</evidence>
<evidence type="ECO:0000256" key="2">
    <source>
        <dbReference type="ARBA" id="ARBA00022679"/>
    </source>
</evidence>
<evidence type="ECO:0000313" key="4">
    <source>
        <dbReference type="EMBL" id="EFX78967.1"/>
    </source>
</evidence>
<dbReference type="OrthoDB" id="276151at2759"/>
<proteinExistence type="predicted"/>
<evidence type="ECO:0008006" key="6">
    <source>
        <dbReference type="Google" id="ProtNLM"/>
    </source>
</evidence>
<dbReference type="Pfam" id="PF05724">
    <property type="entry name" value="TPMT"/>
    <property type="match status" value="1"/>
</dbReference>